<keyword evidence="2" id="KW-1185">Reference proteome</keyword>
<dbReference type="EMBL" id="CCKQ01001815">
    <property type="protein sequence ID" value="CDW72920.1"/>
    <property type="molecule type" value="Genomic_DNA"/>
</dbReference>
<reference evidence="1 2" key="1">
    <citation type="submission" date="2014-06" db="EMBL/GenBank/DDBJ databases">
        <authorList>
            <person name="Swart Estienne"/>
        </authorList>
    </citation>
    <scope>NUCLEOTIDE SEQUENCE [LARGE SCALE GENOMIC DNA]</scope>
    <source>
        <strain evidence="1 2">130c</strain>
    </source>
</reference>
<proteinExistence type="predicted"/>
<dbReference type="AlphaFoldDB" id="A0A077ZUF1"/>
<sequence>MLLYSQRSTATIQITLWQIGSTKNISSLKKIGEYNKLVFKDRIDDNLAGAYNLHNLKHSTAYKVMVELVFSDSNQRTLEYWPSLMLPNGELKNIQSEKRMFNTASMPVDEYIEQELDFARQTKRQLTRKIQFAKSERVLYDYTQEEATYDMFKKKTDHANKETLKQSMLAARGHKDWKDYARCGMKVAQPEYNKDKRLNRMLLVGNAIDAYQDVPELNNGQAFMKNDWKMGPFYAWDHNYLKYTPDDYRNKE</sequence>
<dbReference type="OrthoDB" id="284950at2759"/>
<organism evidence="1 2">
    <name type="scientific">Stylonychia lemnae</name>
    <name type="common">Ciliate</name>
    <dbReference type="NCBI Taxonomy" id="5949"/>
    <lineage>
        <taxon>Eukaryota</taxon>
        <taxon>Sar</taxon>
        <taxon>Alveolata</taxon>
        <taxon>Ciliophora</taxon>
        <taxon>Intramacronucleata</taxon>
        <taxon>Spirotrichea</taxon>
        <taxon>Stichotrichia</taxon>
        <taxon>Sporadotrichida</taxon>
        <taxon>Oxytrichidae</taxon>
        <taxon>Stylonychinae</taxon>
        <taxon>Stylonychia</taxon>
    </lineage>
</organism>
<accession>A0A077ZUF1</accession>
<gene>
    <name evidence="1" type="primary">Contig6014.g280</name>
    <name evidence="1" type="ORF">STYLEM_1887</name>
</gene>
<name>A0A077ZUF1_STYLE</name>
<protein>
    <submittedName>
        <fullName evidence="1">Uncharacterized protein</fullName>
    </submittedName>
</protein>
<dbReference type="Proteomes" id="UP000039865">
    <property type="component" value="Unassembled WGS sequence"/>
</dbReference>
<dbReference type="InParanoid" id="A0A077ZUF1"/>
<evidence type="ECO:0000313" key="2">
    <source>
        <dbReference type="Proteomes" id="UP000039865"/>
    </source>
</evidence>
<evidence type="ECO:0000313" key="1">
    <source>
        <dbReference type="EMBL" id="CDW72920.1"/>
    </source>
</evidence>